<dbReference type="Pfam" id="PF24621">
    <property type="entry name" value="DHQS_C"/>
    <property type="match status" value="1"/>
</dbReference>
<proteinExistence type="inferred from homology"/>
<gene>
    <name evidence="12" type="ORF">S01H1_11652</name>
</gene>
<comment type="cofactor">
    <cofactor evidence="1">
        <name>NAD(+)</name>
        <dbReference type="ChEBI" id="CHEBI:57540"/>
    </cofactor>
</comment>
<evidence type="ECO:0000256" key="2">
    <source>
        <dbReference type="ARBA" id="ARBA00001941"/>
    </source>
</evidence>
<reference evidence="12" key="1">
    <citation type="journal article" date="2014" name="Front. Microbiol.">
        <title>High frequency of phylogenetically diverse reductive dehalogenase-homologous genes in deep subseafloor sedimentary metagenomes.</title>
        <authorList>
            <person name="Kawai M."/>
            <person name="Futagami T."/>
            <person name="Toyoda A."/>
            <person name="Takaki Y."/>
            <person name="Nishi S."/>
            <person name="Hori S."/>
            <person name="Arai W."/>
            <person name="Tsubouchi T."/>
            <person name="Morono Y."/>
            <person name="Uchiyama I."/>
            <person name="Ito T."/>
            <person name="Fujiyama A."/>
            <person name="Inagaki F."/>
            <person name="Takami H."/>
        </authorList>
    </citation>
    <scope>NUCLEOTIDE SEQUENCE</scope>
    <source>
        <strain evidence="12">Expedition CK06-06</strain>
    </source>
</reference>
<dbReference type="FunFam" id="3.40.50.1970:FF:000007">
    <property type="entry name" value="Pentafunctional AROM polypeptide"/>
    <property type="match status" value="1"/>
</dbReference>
<dbReference type="HAMAP" id="MF_00110">
    <property type="entry name" value="DHQ_synthase"/>
    <property type="match status" value="1"/>
</dbReference>
<dbReference type="InterPro" id="IPR030960">
    <property type="entry name" value="DHQS/DOIS_N"/>
</dbReference>
<evidence type="ECO:0000256" key="6">
    <source>
        <dbReference type="ARBA" id="ARBA00022833"/>
    </source>
</evidence>
<dbReference type="InterPro" id="IPR056179">
    <property type="entry name" value="DHQS_C"/>
</dbReference>
<dbReference type="NCBIfam" id="TIGR01357">
    <property type="entry name" value="aroB"/>
    <property type="match status" value="1"/>
</dbReference>
<evidence type="ECO:0000256" key="1">
    <source>
        <dbReference type="ARBA" id="ARBA00001911"/>
    </source>
</evidence>
<name>X0SYQ1_9ZZZZ</name>
<comment type="caution">
    <text evidence="12">The sequence shown here is derived from an EMBL/GenBank/DDBJ whole genome shotgun (WGS) entry which is preliminary data.</text>
</comment>
<dbReference type="InterPro" id="IPR030963">
    <property type="entry name" value="DHQ_synth_fam"/>
</dbReference>
<evidence type="ECO:0000256" key="5">
    <source>
        <dbReference type="ARBA" id="ARBA00022741"/>
    </source>
</evidence>
<evidence type="ECO:0000256" key="4">
    <source>
        <dbReference type="ARBA" id="ARBA00022723"/>
    </source>
</evidence>
<dbReference type="CDD" id="cd08195">
    <property type="entry name" value="DHQS"/>
    <property type="match status" value="1"/>
</dbReference>
<dbReference type="GO" id="GO:0046872">
    <property type="term" value="F:metal ion binding"/>
    <property type="evidence" value="ECO:0007669"/>
    <property type="project" value="UniProtKB-KW"/>
</dbReference>
<keyword evidence="5" id="KW-0547">Nucleotide-binding</keyword>
<dbReference type="Gene3D" id="1.20.1090.10">
    <property type="entry name" value="Dehydroquinate synthase-like - alpha domain"/>
    <property type="match status" value="1"/>
</dbReference>
<dbReference type="GO" id="GO:0009073">
    <property type="term" value="P:aromatic amino acid family biosynthetic process"/>
    <property type="evidence" value="ECO:0007669"/>
    <property type="project" value="InterPro"/>
</dbReference>
<feature type="domain" description="3-dehydroquinate synthase N-terminal" evidence="10">
    <location>
        <begin position="31"/>
        <end position="143"/>
    </location>
</feature>
<dbReference type="PANTHER" id="PTHR43622">
    <property type="entry name" value="3-DEHYDROQUINATE SYNTHASE"/>
    <property type="match status" value="1"/>
</dbReference>
<keyword evidence="9" id="KW-0170">Cobalt</keyword>
<accession>X0SYQ1</accession>
<dbReference type="SUPFAM" id="SSF56796">
    <property type="entry name" value="Dehydroquinate synthase-like"/>
    <property type="match status" value="1"/>
</dbReference>
<dbReference type="AlphaFoldDB" id="X0SYQ1"/>
<keyword evidence="4" id="KW-0479">Metal-binding</keyword>
<sequence>LVIITDSTVKSLYGDTLRKSLVSDGFKVTILEVPEGEEQKSLETAGSLYHELSNVHAERTTPILALGGGVIGDLAGFVAATYMRGVPLIQVPTTLLAQVDSSIGGKVAVNHGQLKNKIGVFYQPRLVISDITTLRTLPKTEISDGLAEIIKYAVIVDKELFTYLERNIDQIKSLDEKLLEEVVSKSTKIKAEVIEKDERDFGLRNILNYGHTIGHAIESASDFKIGHGEAVAIGMLAAGRISNRLGMLDKNELIRLKGVIQRAGLPVKILSLEMEKIIQAIKHDKKILRGKVRFVLAKSIGNVFITDEVSTSLVEQVLIDFNEET</sequence>
<dbReference type="GO" id="GO:0003856">
    <property type="term" value="F:3-dehydroquinate synthase activity"/>
    <property type="evidence" value="ECO:0007669"/>
    <property type="project" value="InterPro"/>
</dbReference>
<evidence type="ECO:0000256" key="7">
    <source>
        <dbReference type="ARBA" id="ARBA00023027"/>
    </source>
</evidence>
<dbReference type="PIRSF" id="PIRSF001455">
    <property type="entry name" value="DHQ_synth"/>
    <property type="match status" value="1"/>
</dbReference>
<dbReference type="Pfam" id="PF01761">
    <property type="entry name" value="DHQ_synthase"/>
    <property type="match status" value="1"/>
</dbReference>
<dbReference type="Gene3D" id="3.40.50.1970">
    <property type="match status" value="1"/>
</dbReference>
<evidence type="ECO:0000256" key="8">
    <source>
        <dbReference type="ARBA" id="ARBA00023239"/>
    </source>
</evidence>
<comment type="cofactor">
    <cofactor evidence="2">
        <name>Co(2+)</name>
        <dbReference type="ChEBI" id="CHEBI:48828"/>
    </cofactor>
</comment>
<keyword evidence="6" id="KW-0862">Zinc</keyword>
<evidence type="ECO:0000259" key="11">
    <source>
        <dbReference type="Pfam" id="PF24621"/>
    </source>
</evidence>
<dbReference type="GO" id="GO:0000166">
    <property type="term" value="F:nucleotide binding"/>
    <property type="evidence" value="ECO:0007669"/>
    <property type="project" value="UniProtKB-KW"/>
</dbReference>
<evidence type="ECO:0000259" key="10">
    <source>
        <dbReference type="Pfam" id="PF01761"/>
    </source>
</evidence>
<dbReference type="EMBL" id="BARS01005943">
    <property type="protein sequence ID" value="GAF81037.1"/>
    <property type="molecule type" value="Genomic_DNA"/>
</dbReference>
<keyword evidence="8" id="KW-0456">Lyase</keyword>
<dbReference type="InterPro" id="IPR050071">
    <property type="entry name" value="Dehydroquinate_synthase"/>
</dbReference>
<organism evidence="12">
    <name type="scientific">marine sediment metagenome</name>
    <dbReference type="NCBI Taxonomy" id="412755"/>
    <lineage>
        <taxon>unclassified sequences</taxon>
        <taxon>metagenomes</taxon>
        <taxon>ecological metagenomes</taxon>
    </lineage>
</organism>
<protein>
    <submittedName>
        <fullName evidence="12">Uncharacterized protein</fullName>
    </submittedName>
</protein>
<evidence type="ECO:0000256" key="9">
    <source>
        <dbReference type="ARBA" id="ARBA00023285"/>
    </source>
</evidence>
<dbReference type="InterPro" id="IPR016037">
    <property type="entry name" value="DHQ_synth_AroB"/>
</dbReference>
<feature type="domain" description="3-dehydroquinate synthase C-terminal" evidence="11">
    <location>
        <begin position="145"/>
        <end position="286"/>
    </location>
</feature>
<evidence type="ECO:0000313" key="12">
    <source>
        <dbReference type="EMBL" id="GAF81037.1"/>
    </source>
</evidence>
<dbReference type="GO" id="GO:0005737">
    <property type="term" value="C:cytoplasm"/>
    <property type="evidence" value="ECO:0007669"/>
    <property type="project" value="InterPro"/>
</dbReference>
<comment type="cofactor">
    <cofactor evidence="3">
        <name>Zn(2+)</name>
        <dbReference type="ChEBI" id="CHEBI:29105"/>
    </cofactor>
</comment>
<feature type="non-terminal residue" evidence="12">
    <location>
        <position position="1"/>
    </location>
</feature>
<evidence type="ECO:0000256" key="3">
    <source>
        <dbReference type="ARBA" id="ARBA00001947"/>
    </source>
</evidence>
<dbReference type="PANTHER" id="PTHR43622:SF1">
    <property type="entry name" value="3-DEHYDROQUINATE SYNTHASE"/>
    <property type="match status" value="1"/>
</dbReference>
<keyword evidence="7" id="KW-0520">NAD</keyword>